<name>A0A8X8X097_SALSN</name>
<keyword evidence="1" id="KW-0472">Membrane</keyword>
<comment type="similarity">
    <text evidence="1">Belongs to the band 7/mec-2 family. Flotillin subfamily.</text>
</comment>
<evidence type="ECO:0000313" key="2">
    <source>
        <dbReference type="EMBL" id="KAG6404032.1"/>
    </source>
</evidence>
<dbReference type="AlphaFoldDB" id="A0A8X8X097"/>
<evidence type="ECO:0000256" key="1">
    <source>
        <dbReference type="RuleBase" id="RU366054"/>
    </source>
</evidence>
<comment type="subcellular location">
    <subcellularLocation>
        <location evidence="1">Cell membrane</location>
        <topology evidence="1">Lipid-anchor</topology>
    </subcellularLocation>
    <subcellularLocation>
        <location evidence="1">Membrane</location>
        <location evidence="1">Caveola</location>
    </subcellularLocation>
</comment>
<organism evidence="2">
    <name type="scientific">Salvia splendens</name>
    <name type="common">Scarlet sage</name>
    <dbReference type="NCBI Taxonomy" id="180675"/>
    <lineage>
        <taxon>Eukaryota</taxon>
        <taxon>Viridiplantae</taxon>
        <taxon>Streptophyta</taxon>
        <taxon>Embryophyta</taxon>
        <taxon>Tracheophyta</taxon>
        <taxon>Spermatophyta</taxon>
        <taxon>Magnoliopsida</taxon>
        <taxon>eudicotyledons</taxon>
        <taxon>Gunneridae</taxon>
        <taxon>Pentapetalae</taxon>
        <taxon>asterids</taxon>
        <taxon>lamiids</taxon>
        <taxon>Lamiales</taxon>
        <taxon>Lamiaceae</taxon>
        <taxon>Nepetoideae</taxon>
        <taxon>Mentheae</taxon>
        <taxon>Salviinae</taxon>
        <taxon>Salvia</taxon>
        <taxon>Salvia subgen. Calosphace</taxon>
        <taxon>core Calosphace</taxon>
    </lineage>
</organism>
<accession>A0A8X8X097</accession>
<keyword evidence="1" id="KW-1003">Cell membrane</keyword>
<gene>
    <name evidence="2" type="ORF">SASPL_136268</name>
</gene>
<dbReference type="GO" id="GO:0005901">
    <property type="term" value="C:caveola"/>
    <property type="evidence" value="ECO:0007669"/>
    <property type="project" value="UniProtKB-SubCell"/>
</dbReference>
<dbReference type="Proteomes" id="UP000298416">
    <property type="component" value="Unassembled WGS sequence"/>
</dbReference>
<dbReference type="InterPro" id="IPR027705">
    <property type="entry name" value="Flotillin_fam"/>
</dbReference>
<sequence>MKKAGWAKEAEVALVESKKAVAIREAELQREVERMNALTTTEKLKADLLTKATVEFETKSQEANAVLYAKQKAAEAYLYEKQKESEAIKAAAEAELYQRKQKVEGDLYAKLKEAEGLTALAEAQGTYIRSILGAFGGNYSAMRDYLMINGGVFQDLAKSNAEAVRGLQPKLSIWTNGDNSGGSDAMKEVGGIYKMLPPLFKTVQEQTGMLPPSWMPQLKLKFSS</sequence>
<protein>
    <recommendedName>
        <fullName evidence="1">Flotillin-like</fullName>
    </recommendedName>
</protein>
<evidence type="ECO:0000313" key="3">
    <source>
        <dbReference type="Proteomes" id="UP000298416"/>
    </source>
</evidence>
<reference evidence="2" key="2">
    <citation type="submission" date="2020-08" db="EMBL/GenBank/DDBJ databases">
        <title>Plant Genome Project.</title>
        <authorList>
            <person name="Zhang R.-G."/>
        </authorList>
    </citation>
    <scope>NUCLEOTIDE SEQUENCE</scope>
    <source>
        <strain evidence="2">Huo1</strain>
        <tissue evidence="2">Leaf</tissue>
    </source>
</reference>
<dbReference type="PANTHER" id="PTHR13806">
    <property type="entry name" value="FLOTILLIN-RELATED"/>
    <property type="match status" value="1"/>
</dbReference>
<dbReference type="PANTHER" id="PTHR13806:SF31">
    <property type="entry name" value="FLOTILLIN-LIKE PROTEIN 1-RELATED"/>
    <property type="match status" value="1"/>
</dbReference>
<keyword evidence="3" id="KW-1185">Reference proteome</keyword>
<dbReference type="EMBL" id="PNBA02000013">
    <property type="protein sequence ID" value="KAG6404032.1"/>
    <property type="molecule type" value="Genomic_DNA"/>
</dbReference>
<reference evidence="2" key="1">
    <citation type="submission" date="2018-01" db="EMBL/GenBank/DDBJ databases">
        <authorList>
            <person name="Mao J.F."/>
        </authorList>
    </citation>
    <scope>NUCLEOTIDE SEQUENCE</scope>
    <source>
        <strain evidence="2">Huo1</strain>
        <tissue evidence="2">Leaf</tissue>
    </source>
</reference>
<comment type="caution">
    <text evidence="2">The sequence shown here is derived from an EMBL/GenBank/DDBJ whole genome shotgun (WGS) entry which is preliminary data.</text>
</comment>
<proteinExistence type="inferred from homology"/>